<gene>
    <name evidence="2" type="ORF">HXW94_07980</name>
</gene>
<sequence>MKKFLLNSIAGRVLLTGILLTALFFIFFIVGIIQGVPGAKIAFIVFITHCVGSRAGGIGLCILNDFDPLTTIALNFYFECLIVCYTYAGFVLSTSGVFKAAWIKTFMGNLKEKAEEKKEKIKRWGWVGIFVFVMAPLPVTGPVVGTIIGYMLRMPLLNNFTAAGLGTLTAIVAWCYGFDLLEHRFEMLQYIFVAICIVIIIPYLKPLKKLINSLCRESNE</sequence>
<keyword evidence="1" id="KW-0812">Transmembrane</keyword>
<proteinExistence type="predicted"/>
<accession>A0A850T1F3</accession>
<evidence type="ECO:0000313" key="2">
    <source>
        <dbReference type="EMBL" id="NWH04921.1"/>
    </source>
</evidence>
<feature type="transmembrane region" description="Helical" evidence="1">
    <location>
        <begin position="187"/>
        <end position="204"/>
    </location>
</feature>
<name>A0A850T1F3_9BACT</name>
<feature type="transmembrane region" description="Helical" evidence="1">
    <location>
        <begin position="12"/>
        <end position="35"/>
    </location>
</feature>
<dbReference type="Proteomes" id="UP000553343">
    <property type="component" value="Unassembled WGS sequence"/>
</dbReference>
<keyword evidence="3" id="KW-1185">Reference proteome</keyword>
<keyword evidence="1" id="KW-0472">Membrane</keyword>
<keyword evidence="1" id="KW-1133">Transmembrane helix</keyword>
<protein>
    <submittedName>
        <fullName evidence="2">Small multi-drug export protein</fullName>
    </submittedName>
</protein>
<feature type="transmembrane region" description="Helical" evidence="1">
    <location>
        <begin position="123"/>
        <end position="148"/>
    </location>
</feature>
<dbReference type="Pfam" id="PF06695">
    <property type="entry name" value="Sm_multidrug_ex"/>
    <property type="match status" value="1"/>
</dbReference>
<comment type="caution">
    <text evidence="2">The sequence shown here is derived from an EMBL/GenBank/DDBJ whole genome shotgun (WGS) entry which is preliminary data.</text>
</comment>
<feature type="transmembrane region" description="Helical" evidence="1">
    <location>
        <begin position="41"/>
        <end position="64"/>
    </location>
</feature>
<dbReference type="AlphaFoldDB" id="A0A850T1F3"/>
<reference evidence="2 3" key="1">
    <citation type="submission" date="2020-06" db="EMBL/GenBank/DDBJ databases">
        <title>High-quality draft genome of sulfate reducer Desulfobacter latus type strain AcrS2 isolated from marine sediment.</title>
        <authorList>
            <person name="Hoppe M."/>
            <person name="Larsen C.K."/>
            <person name="Marshall I.P.G."/>
            <person name="Schramm A."/>
            <person name="Marietou A.G."/>
        </authorList>
    </citation>
    <scope>NUCLEOTIDE SEQUENCE [LARGE SCALE GENOMIC DNA]</scope>
    <source>
        <strain evidence="2 3">AcRS2</strain>
    </source>
</reference>
<dbReference type="InterPro" id="IPR009577">
    <property type="entry name" value="Sm_multidrug_ex"/>
</dbReference>
<evidence type="ECO:0000313" key="3">
    <source>
        <dbReference type="Proteomes" id="UP000553343"/>
    </source>
</evidence>
<organism evidence="2 3">
    <name type="scientific">Desulfobacter latus</name>
    <dbReference type="NCBI Taxonomy" id="2292"/>
    <lineage>
        <taxon>Bacteria</taxon>
        <taxon>Pseudomonadati</taxon>
        <taxon>Thermodesulfobacteriota</taxon>
        <taxon>Desulfobacteria</taxon>
        <taxon>Desulfobacterales</taxon>
        <taxon>Desulfobacteraceae</taxon>
        <taxon>Desulfobacter</taxon>
    </lineage>
</organism>
<feature type="transmembrane region" description="Helical" evidence="1">
    <location>
        <begin position="160"/>
        <end position="181"/>
    </location>
</feature>
<dbReference type="RefSeq" id="WP_178366377.1">
    <property type="nucleotide sequence ID" value="NZ_JACADJ010000020.1"/>
</dbReference>
<evidence type="ECO:0000256" key="1">
    <source>
        <dbReference type="SAM" id="Phobius"/>
    </source>
</evidence>
<dbReference type="EMBL" id="JACADJ010000020">
    <property type="protein sequence ID" value="NWH04921.1"/>
    <property type="molecule type" value="Genomic_DNA"/>
</dbReference>
<feature type="transmembrane region" description="Helical" evidence="1">
    <location>
        <begin position="76"/>
        <end position="103"/>
    </location>
</feature>